<dbReference type="InterPro" id="IPR050300">
    <property type="entry name" value="GDXG_lipolytic_enzyme"/>
</dbReference>
<dbReference type="InterPro" id="IPR013094">
    <property type="entry name" value="AB_hydrolase_3"/>
</dbReference>
<feature type="domain" description="Alpha/beta hydrolase fold-3" evidence="2">
    <location>
        <begin position="131"/>
        <end position="344"/>
    </location>
</feature>
<comment type="caution">
    <text evidence="3">The sequence shown here is derived from an EMBL/GenBank/DDBJ whole genome shotgun (WGS) entry which is preliminary data.</text>
</comment>
<evidence type="ECO:0000313" key="3">
    <source>
        <dbReference type="EMBL" id="RWA10907.1"/>
    </source>
</evidence>
<name>A0A439D923_9PEZI</name>
<evidence type="ECO:0000313" key="4">
    <source>
        <dbReference type="Proteomes" id="UP000286045"/>
    </source>
</evidence>
<dbReference type="PANTHER" id="PTHR48081">
    <property type="entry name" value="AB HYDROLASE SUPERFAMILY PROTEIN C4A8.06C"/>
    <property type="match status" value="1"/>
</dbReference>
<dbReference type="Proteomes" id="UP000286045">
    <property type="component" value="Unassembled WGS sequence"/>
</dbReference>
<accession>A0A439D923</accession>
<organism evidence="3 4">
    <name type="scientific">Xylaria grammica</name>
    <dbReference type="NCBI Taxonomy" id="363999"/>
    <lineage>
        <taxon>Eukaryota</taxon>
        <taxon>Fungi</taxon>
        <taxon>Dikarya</taxon>
        <taxon>Ascomycota</taxon>
        <taxon>Pezizomycotina</taxon>
        <taxon>Sordariomycetes</taxon>
        <taxon>Xylariomycetidae</taxon>
        <taxon>Xylariales</taxon>
        <taxon>Xylariaceae</taxon>
        <taxon>Xylaria</taxon>
    </lineage>
</organism>
<keyword evidence="1" id="KW-0378">Hydrolase</keyword>
<evidence type="ECO:0000256" key="1">
    <source>
        <dbReference type="ARBA" id="ARBA00022801"/>
    </source>
</evidence>
<dbReference type="Gene3D" id="3.40.50.1820">
    <property type="entry name" value="alpha/beta hydrolase"/>
    <property type="match status" value="1"/>
</dbReference>
<dbReference type="STRING" id="363999.A0A439D923"/>
<gene>
    <name evidence="3" type="ORF">EKO27_g4198</name>
</gene>
<dbReference type="PANTHER" id="PTHR48081:SF8">
    <property type="entry name" value="ALPHA_BETA HYDROLASE FOLD-3 DOMAIN-CONTAINING PROTEIN-RELATED"/>
    <property type="match status" value="1"/>
</dbReference>
<dbReference type="EMBL" id="RYZI01000096">
    <property type="protein sequence ID" value="RWA10907.1"/>
    <property type="molecule type" value="Genomic_DNA"/>
</dbReference>
<reference evidence="3 4" key="1">
    <citation type="submission" date="2018-12" db="EMBL/GenBank/DDBJ databases">
        <title>Draft genome sequence of Xylaria grammica IHI A82.</title>
        <authorList>
            <person name="Buettner E."/>
            <person name="Kellner H."/>
        </authorList>
    </citation>
    <scope>NUCLEOTIDE SEQUENCE [LARGE SCALE GENOMIC DNA]</scope>
    <source>
        <strain evidence="3 4">IHI A82</strain>
    </source>
</reference>
<proteinExistence type="predicted"/>
<dbReference type="Pfam" id="PF07859">
    <property type="entry name" value="Abhydrolase_3"/>
    <property type="match status" value="1"/>
</dbReference>
<dbReference type="GO" id="GO:0016787">
    <property type="term" value="F:hydrolase activity"/>
    <property type="evidence" value="ECO:0007669"/>
    <property type="project" value="UniProtKB-KW"/>
</dbReference>
<dbReference type="SUPFAM" id="SSF53474">
    <property type="entry name" value="alpha/beta-Hydrolases"/>
    <property type="match status" value="1"/>
</dbReference>
<keyword evidence="4" id="KW-1185">Reference proteome</keyword>
<dbReference type="InterPro" id="IPR029058">
    <property type="entry name" value="AB_hydrolase_fold"/>
</dbReference>
<evidence type="ECO:0000259" key="2">
    <source>
        <dbReference type="Pfam" id="PF07859"/>
    </source>
</evidence>
<sequence length="371" mass="40581">MATGARYPVLSYQPLRFIFQLSYVATIIPRLPYYALVSLVPFFRPNSAWGVKQTFITRLVYPLLDMASRIGITQTLTLEKGKEGERFQTAAPSKLDVYKGPLISESVKPAAIGGTWFPHAPGSDVAGKTIVLYFHGGAFIEGDGRDANCGPLAKRLLSKGGADAVFSLQYRLSGYGGLNPFPAALQDALSGYLFLLHEVRVPASQIVFGGDSAGGNLTAALLRYLHDFEAEIHVPMPKCALLFSPWVAPFQYDVTENRNRATDFVPPSYPRRGAHSYAGSFPDGASSPYITILGNPFPAKVPIFVNVGSAELLYGHITSWVEEMRGIDGNVIEVHQEEDAVHDTFLAAEVLGFEKTAWEVAARVGEFVRRY</sequence>
<dbReference type="AlphaFoldDB" id="A0A439D923"/>
<protein>
    <recommendedName>
        <fullName evidence="2">Alpha/beta hydrolase fold-3 domain-containing protein</fullName>
    </recommendedName>
</protein>